<accession>A0ABT7I830</accession>
<dbReference type="InterPro" id="IPR051396">
    <property type="entry name" value="Bact_Antivir_Def_Nuclease"/>
</dbReference>
<dbReference type="PANTHER" id="PTHR43581:SF2">
    <property type="entry name" value="EXCINUCLEASE ATPASE SUBUNIT"/>
    <property type="match status" value="1"/>
</dbReference>
<dbReference type="InterPro" id="IPR027417">
    <property type="entry name" value="P-loop_NTPase"/>
</dbReference>
<gene>
    <name evidence="2" type="ORF">QPM17_04195</name>
</gene>
<keyword evidence="3" id="KW-1185">Reference proteome</keyword>
<organism evidence="2 3">
    <name type="scientific">Marinobacter azerbaijanicus</name>
    <dbReference type="NCBI Taxonomy" id="3050455"/>
    <lineage>
        <taxon>Bacteria</taxon>
        <taxon>Pseudomonadati</taxon>
        <taxon>Pseudomonadota</taxon>
        <taxon>Gammaproteobacteria</taxon>
        <taxon>Pseudomonadales</taxon>
        <taxon>Marinobacteraceae</taxon>
        <taxon>Marinobacter</taxon>
    </lineage>
</organism>
<feature type="domain" description="AAA+ ATPase" evidence="1">
    <location>
        <begin position="24"/>
        <end position="262"/>
    </location>
</feature>
<dbReference type="SMART" id="SM00382">
    <property type="entry name" value="AAA"/>
    <property type="match status" value="1"/>
</dbReference>
<sequence length="445" mass="52000">MNISIEIKNVQHIRALNFTADLSKNRLICLVGKNSTGKTTLVRAFKNLYSADTFKKTASPYIFSQQSEITYKVGNDSYEFKFNPKIKLLDTKDLIPKEIKNSIYVELPLPHGERFNHFQKLANIDDELRSKIATRTFKTPHTIIKFLGNIYQSDRFKNLKCAQIKGDNYYFILLEDDYYIREDYLSSGEYFVINLFKAIEKNKKCIVIDEIDLSLDASAQVNLINELREFCQSQRVNIIFTTHSLALMKTLRAEELHFVSEANGNITSSPKSYNYIKSLLFGFRGWDRYILTEDDVLKNYIEYITSLIRPSPFFKYKIIYIGGSANVTDLMKRNKKDNFLSSPENVISILDGDQKHRRHVRSERQAFCIPFESIEKDLFEHYESNCPDIPRIDLGDVADSKKAKKLYKRLILKKLMTEVEIFEFLNKSREREVGELKRMLTSFLR</sequence>
<evidence type="ECO:0000259" key="1">
    <source>
        <dbReference type="SMART" id="SM00382"/>
    </source>
</evidence>
<proteinExistence type="predicted"/>
<reference evidence="2 3" key="1">
    <citation type="submission" date="2023-06" db="EMBL/GenBank/DDBJ databases">
        <title>Marinobacter azerbaijanicus a moderately halophilic, isolated from Urmia Lake in Azerbaijan region of Iran.</title>
        <authorList>
            <person name="Sanchez-Porro C."/>
            <person name="Aghdam E.M."/>
            <person name="Saheb S.M."/>
            <person name="Tarhriz V."/>
            <person name="Kazemi E."/>
            <person name="Ammozegar M.A."/>
            <person name="Ventosa A."/>
            <person name="Hejazi M.S."/>
        </authorList>
    </citation>
    <scope>NUCLEOTIDE SEQUENCE [LARGE SCALE GENOMIC DNA]</scope>
    <source>
        <strain evidence="2 3">TBZ242</strain>
    </source>
</reference>
<evidence type="ECO:0000313" key="2">
    <source>
        <dbReference type="EMBL" id="MDL0430311.1"/>
    </source>
</evidence>
<dbReference type="EMBL" id="JASSVS010000002">
    <property type="protein sequence ID" value="MDL0430311.1"/>
    <property type="molecule type" value="Genomic_DNA"/>
</dbReference>
<name>A0ABT7I830_9GAMM</name>
<comment type="caution">
    <text evidence="2">The sequence shown here is derived from an EMBL/GenBank/DDBJ whole genome shotgun (WGS) entry which is preliminary data.</text>
</comment>
<dbReference type="PANTHER" id="PTHR43581">
    <property type="entry name" value="ATP/GTP PHOSPHATASE"/>
    <property type="match status" value="1"/>
</dbReference>
<dbReference type="Proteomes" id="UP001227964">
    <property type="component" value="Unassembled WGS sequence"/>
</dbReference>
<dbReference type="InterPro" id="IPR003593">
    <property type="entry name" value="AAA+_ATPase"/>
</dbReference>
<protein>
    <submittedName>
        <fullName evidence="2">AAA family ATPase</fullName>
    </submittedName>
</protein>
<dbReference type="Gene3D" id="3.40.50.300">
    <property type="entry name" value="P-loop containing nucleotide triphosphate hydrolases"/>
    <property type="match status" value="2"/>
</dbReference>
<dbReference type="RefSeq" id="WP_285389031.1">
    <property type="nucleotide sequence ID" value="NZ_JASSVS010000002.1"/>
</dbReference>
<dbReference type="SUPFAM" id="SSF52540">
    <property type="entry name" value="P-loop containing nucleoside triphosphate hydrolases"/>
    <property type="match status" value="1"/>
</dbReference>
<evidence type="ECO:0000313" key="3">
    <source>
        <dbReference type="Proteomes" id="UP001227964"/>
    </source>
</evidence>